<dbReference type="InterPro" id="IPR036047">
    <property type="entry name" value="F-box-like_dom_sf"/>
</dbReference>
<evidence type="ECO:0000256" key="1">
    <source>
        <dbReference type="SAM" id="Phobius"/>
    </source>
</evidence>
<dbReference type="EMBL" id="JAVIJP010000027">
    <property type="protein sequence ID" value="KAL3636353.1"/>
    <property type="molecule type" value="Genomic_DNA"/>
</dbReference>
<dbReference type="SUPFAM" id="SSF81383">
    <property type="entry name" value="F-box domain"/>
    <property type="match status" value="1"/>
</dbReference>
<evidence type="ECO:0000313" key="4">
    <source>
        <dbReference type="Proteomes" id="UP001632038"/>
    </source>
</evidence>
<organism evidence="3 4">
    <name type="scientific">Castilleja foliolosa</name>
    <dbReference type="NCBI Taxonomy" id="1961234"/>
    <lineage>
        <taxon>Eukaryota</taxon>
        <taxon>Viridiplantae</taxon>
        <taxon>Streptophyta</taxon>
        <taxon>Embryophyta</taxon>
        <taxon>Tracheophyta</taxon>
        <taxon>Spermatophyta</taxon>
        <taxon>Magnoliopsida</taxon>
        <taxon>eudicotyledons</taxon>
        <taxon>Gunneridae</taxon>
        <taxon>Pentapetalae</taxon>
        <taxon>asterids</taxon>
        <taxon>lamiids</taxon>
        <taxon>Lamiales</taxon>
        <taxon>Orobanchaceae</taxon>
        <taxon>Pedicularideae</taxon>
        <taxon>Castillejinae</taxon>
        <taxon>Castilleja</taxon>
    </lineage>
</organism>
<dbReference type="Proteomes" id="UP001632038">
    <property type="component" value="Unassembled WGS sequence"/>
</dbReference>
<proteinExistence type="predicted"/>
<evidence type="ECO:0000313" key="3">
    <source>
        <dbReference type="EMBL" id="KAL3636353.1"/>
    </source>
</evidence>
<protein>
    <recommendedName>
        <fullName evidence="2">F-box domain-containing protein</fullName>
    </recommendedName>
</protein>
<gene>
    <name evidence="3" type="ORF">CASFOL_020900</name>
</gene>
<name>A0ABD3D277_9LAMI</name>
<keyword evidence="1" id="KW-1133">Transmembrane helix</keyword>
<reference evidence="4" key="1">
    <citation type="journal article" date="2024" name="IScience">
        <title>Strigolactones Initiate the Formation of Haustorium-like Structures in Castilleja.</title>
        <authorList>
            <person name="Buerger M."/>
            <person name="Peterson D."/>
            <person name="Chory J."/>
        </authorList>
    </citation>
    <scope>NUCLEOTIDE SEQUENCE [LARGE SCALE GENOMIC DNA]</scope>
</reference>
<keyword evidence="4" id="KW-1185">Reference proteome</keyword>
<feature type="domain" description="F-box" evidence="2">
    <location>
        <begin position="5"/>
        <end position="51"/>
    </location>
</feature>
<dbReference type="PANTHER" id="PTHR31672:SF13">
    <property type="entry name" value="F-BOX PROTEIN CPR30-LIKE"/>
    <property type="match status" value="1"/>
</dbReference>
<dbReference type="InterPro" id="IPR050796">
    <property type="entry name" value="SCF_F-box_component"/>
</dbReference>
<dbReference type="AlphaFoldDB" id="A0ABD3D277"/>
<dbReference type="InterPro" id="IPR001810">
    <property type="entry name" value="F-box_dom"/>
</dbReference>
<comment type="caution">
    <text evidence="3">The sequence shown here is derived from an EMBL/GenBank/DDBJ whole genome shotgun (WGS) entry which is preliminary data.</text>
</comment>
<dbReference type="PROSITE" id="PS50181">
    <property type="entry name" value="FBOX"/>
    <property type="match status" value="1"/>
</dbReference>
<accession>A0ABD3D277</accession>
<keyword evidence="1" id="KW-0812">Transmembrane</keyword>
<keyword evidence="1" id="KW-0472">Membrane</keyword>
<dbReference type="Gene3D" id="1.20.1280.50">
    <property type="match status" value="1"/>
</dbReference>
<dbReference type="SMART" id="SM00256">
    <property type="entry name" value="FBOX"/>
    <property type="match status" value="1"/>
</dbReference>
<feature type="transmembrane region" description="Helical" evidence="1">
    <location>
        <begin position="129"/>
        <end position="147"/>
    </location>
</feature>
<evidence type="ECO:0000259" key="2">
    <source>
        <dbReference type="PROSITE" id="PS50181"/>
    </source>
</evidence>
<dbReference type="PANTHER" id="PTHR31672">
    <property type="entry name" value="BNACNNG10540D PROTEIN"/>
    <property type="match status" value="1"/>
</dbReference>
<sequence>MKRLETDQQLLPDDLIGEILSHLPIPAISKFRCVSKSWINIIDSSSFAQSHLRNYCNTPTSSSTNNDSCVFIRDFEVGLVGPARFSTKFLNQGFIAAVNCIRRQLGRQNFSILSSDSGALSDLCLRQPLSWFCVVLLLGFLAAVNCIRQSSEKTIIRKQISLCPSELGLVLAFGCCYDGRN</sequence>
<dbReference type="Pfam" id="PF00646">
    <property type="entry name" value="F-box"/>
    <property type="match status" value="1"/>
</dbReference>